<dbReference type="Gene3D" id="1.10.287.950">
    <property type="entry name" value="Methyl-accepting chemotaxis protein"/>
    <property type="match status" value="1"/>
</dbReference>
<dbReference type="PROSITE" id="PS50885">
    <property type="entry name" value="HAMP"/>
    <property type="match status" value="1"/>
</dbReference>
<reference evidence="13 14" key="1">
    <citation type="submission" date="2016-10" db="EMBL/GenBank/DDBJ databases">
        <authorList>
            <person name="de Groot N.N."/>
        </authorList>
    </citation>
    <scope>NUCLEOTIDE SEQUENCE [LARGE SCALE GENOMIC DNA]</scope>
    <source>
        <strain evidence="13 14">743A</strain>
    </source>
</reference>
<comment type="similarity">
    <text evidence="8">Belongs to the methyl-accepting chemotaxis (MCP) protein family.</text>
</comment>
<name>A0A1I6J8Z8_9FIRM</name>
<keyword evidence="6 10" id="KW-0472">Membrane</keyword>
<dbReference type="RefSeq" id="WP_092560042.1">
    <property type="nucleotide sequence ID" value="NZ_FOYZ01000005.1"/>
</dbReference>
<keyword evidence="5 10" id="KW-1133">Transmembrane helix</keyword>
<dbReference type="CDD" id="cd12912">
    <property type="entry name" value="PDC2_MCP_like"/>
    <property type="match status" value="1"/>
</dbReference>
<feature type="domain" description="HAMP" evidence="12">
    <location>
        <begin position="304"/>
        <end position="355"/>
    </location>
</feature>
<keyword evidence="2" id="KW-1003">Cell membrane</keyword>
<dbReference type="PROSITE" id="PS50111">
    <property type="entry name" value="CHEMOTAXIS_TRANSDUC_2"/>
    <property type="match status" value="1"/>
</dbReference>
<keyword evidence="14" id="KW-1185">Reference proteome</keyword>
<dbReference type="Pfam" id="PF02743">
    <property type="entry name" value="dCache_1"/>
    <property type="match status" value="1"/>
</dbReference>
<evidence type="ECO:0000256" key="1">
    <source>
        <dbReference type="ARBA" id="ARBA00004651"/>
    </source>
</evidence>
<dbReference type="GO" id="GO:0007165">
    <property type="term" value="P:signal transduction"/>
    <property type="evidence" value="ECO:0007669"/>
    <property type="project" value="UniProtKB-KW"/>
</dbReference>
<evidence type="ECO:0000256" key="3">
    <source>
        <dbReference type="ARBA" id="ARBA00022500"/>
    </source>
</evidence>
<keyword evidence="4 10" id="KW-0812">Transmembrane</keyword>
<dbReference type="CDD" id="cd06225">
    <property type="entry name" value="HAMP"/>
    <property type="match status" value="1"/>
</dbReference>
<dbReference type="AlphaFoldDB" id="A0A1I6J8Z8"/>
<evidence type="ECO:0000313" key="14">
    <source>
        <dbReference type="Proteomes" id="UP000199659"/>
    </source>
</evidence>
<evidence type="ECO:0000256" key="10">
    <source>
        <dbReference type="SAM" id="Phobius"/>
    </source>
</evidence>
<proteinExistence type="inferred from homology"/>
<dbReference type="InterPro" id="IPR004089">
    <property type="entry name" value="MCPsignal_dom"/>
</dbReference>
<evidence type="ECO:0000256" key="7">
    <source>
        <dbReference type="ARBA" id="ARBA00023224"/>
    </source>
</evidence>
<feature type="domain" description="Methyl-accepting transducer" evidence="11">
    <location>
        <begin position="374"/>
        <end position="624"/>
    </location>
</feature>
<evidence type="ECO:0000256" key="2">
    <source>
        <dbReference type="ARBA" id="ARBA00022475"/>
    </source>
</evidence>
<evidence type="ECO:0000259" key="12">
    <source>
        <dbReference type="PROSITE" id="PS50885"/>
    </source>
</evidence>
<dbReference type="Gene3D" id="3.30.450.20">
    <property type="entry name" value="PAS domain"/>
    <property type="match status" value="1"/>
</dbReference>
<dbReference type="EMBL" id="FOYZ01000005">
    <property type="protein sequence ID" value="SFR75453.1"/>
    <property type="molecule type" value="Genomic_DNA"/>
</dbReference>
<evidence type="ECO:0000259" key="11">
    <source>
        <dbReference type="PROSITE" id="PS50111"/>
    </source>
</evidence>
<dbReference type="GO" id="GO:0005886">
    <property type="term" value="C:plasma membrane"/>
    <property type="evidence" value="ECO:0007669"/>
    <property type="project" value="UniProtKB-SubCell"/>
</dbReference>
<dbReference type="InterPro" id="IPR033479">
    <property type="entry name" value="dCache_1"/>
</dbReference>
<dbReference type="Pfam" id="PF00672">
    <property type="entry name" value="HAMP"/>
    <property type="match status" value="1"/>
</dbReference>
<dbReference type="STRING" id="37658.SAMN05661086_01469"/>
<evidence type="ECO:0000256" key="6">
    <source>
        <dbReference type="ARBA" id="ARBA00023136"/>
    </source>
</evidence>
<evidence type="ECO:0000256" key="4">
    <source>
        <dbReference type="ARBA" id="ARBA00022692"/>
    </source>
</evidence>
<evidence type="ECO:0000313" key="13">
    <source>
        <dbReference type="EMBL" id="SFR75453.1"/>
    </source>
</evidence>
<keyword evidence="7 9" id="KW-0807">Transducer</keyword>
<evidence type="ECO:0000256" key="8">
    <source>
        <dbReference type="ARBA" id="ARBA00029447"/>
    </source>
</evidence>
<dbReference type="SMART" id="SM00304">
    <property type="entry name" value="HAMP"/>
    <property type="match status" value="1"/>
</dbReference>
<dbReference type="SUPFAM" id="SSF58104">
    <property type="entry name" value="Methyl-accepting chemotaxis protein (MCP) signaling domain"/>
    <property type="match status" value="1"/>
</dbReference>
<protein>
    <submittedName>
        <fullName evidence="13">Methyl-accepting chemotaxis sensory transducer with Cache sensor</fullName>
    </submittedName>
</protein>
<dbReference type="SMART" id="SM00283">
    <property type="entry name" value="MA"/>
    <property type="match status" value="1"/>
</dbReference>
<dbReference type="OrthoDB" id="9814363at2"/>
<dbReference type="PANTHER" id="PTHR32089:SF112">
    <property type="entry name" value="LYSOZYME-LIKE PROTEIN-RELATED"/>
    <property type="match status" value="1"/>
</dbReference>
<dbReference type="Pfam" id="PF00015">
    <property type="entry name" value="MCPsignal"/>
    <property type="match status" value="1"/>
</dbReference>
<gene>
    <name evidence="13" type="ORF">SAMN05661086_01469</name>
</gene>
<dbReference type="PANTHER" id="PTHR32089">
    <property type="entry name" value="METHYL-ACCEPTING CHEMOTAXIS PROTEIN MCPB"/>
    <property type="match status" value="1"/>
</dbReference>
<feature type="transmembrane region" description="Helical" evidence="10">
    <location>
        <begin position="279"/>
        <end position="303"/>
    </location>
</feature>
<keyword evidence="3" id="KW-0145">Chemotaxis</keyword>
<dbReference type="InterPro" id="IPR003660">
    <property type="entry name" value="HAMP_dom"/>
</dbReference>
<dbReference type="Proteomes" id="UP000199659">
    <property type="component" value="Unassembled WGS sequence"/>
</dbReference>
<evidence type="ECO:0000256" key="9">
    <source>
        <dbReference type="PROSITE-ProRule" id="PRU00284"/>
    </source>
</evidence>
<dbReference type="Gene3D" id="6.10.340.10">
    <property type="match status" value="1"/>
</dbReference>
<dbReference type="GO" id="GO:0006935">
    <property type="term" value="P:chemotaxis"/>
    <property type="evidence" value="ECO:0007669"/>
    <property type="project" value="UniProtKB-KW"/>
</dbReference>
<organism evidence="13 14">
    <name type="scientific">Anaeromicropila populeti</name>
    <dbReference type="NCBI Taxonomy" id="37658"/>
    <lineage>
        <taxon>Bacteria</taxon>
        <taxon>Bacillati</taxon>
        <taxon>Bacillota</taxon>
        <taxon>Clostridia</taxon>
        <taxon>Lachnospirales</taxon>
        <taxon>Lachnospiraceae</taxon>
        <taxon>Anaeromicropila</taxon>
    </lineage>
</organism>
<comment type="subcellular location">
    <subcellularLocation>
        <location evidence="1">Cell membrane</location>
        <topology evidence="1">Multi-pass membrane protein</topology>
    </subcellularLocation>
</comment>
<evidence type="ECO:0000256" key="5">
    <source>
        <dbReference type="ARBA" id="ARBA00022989"/>
    </source>
</evidence>
<sequence length="661" mass="72903">MKVKNSLQFKAILLISIVFVALITTVTSIEYLNSKNLILDSMEDSGKQTVTIHAKNLSSWLQARLSQVEVIANTQLVRSMNYDEILDYFQMEQENYDGVFNTFGISDKTGKLTLQNNTVIDISTEASFPLVMQGEKVISNPFQDQQADAELIISMECPVKNSETGNVIGLVSGACLVSTVFRDNTDFHLGKTDIVYILSGDGTVLYHSDNTLINSSNFLDDSNKDFTKTAKEALSNESYMGKFKDDNETKMLFTSHVEGTDWYIFLEVPTKEYTSSVNALLLLIVIVSFAAVFVLVVFLIFVLRSFFQRLLKLAHLSGEVAEGYLLSALPESSDELGKINSAFNKMISNLRNIIVKIRNVSDIVIESSNSYKNVSAEVVECRKSMMQSVENITLGAKSTTDEIQNITSSVNDMEKRSIELVDISESIDLLITETKDKTLNGTKNLGKTVKILYEMKDSVEQSSQVIINLSKKSETIANITTTISSISNQTNLLALNASIEAARAGESGKGFTVVAEEIRKLAEQSQKATAEITGEVQQIQQQIADAVKAMKDSIDYVIQGTGSIDQISNIFDGIEEEIKKIDSMSSSVFGVAKVLREENMKINAAVANTSAISQESVASTVCFQEMMNNQEKIFIDLKSASEQLDEISASLSGEISRFVIE</sequence>
<accession>A0A1I6J8Z8</accession>